<evidence type="ECO:0000256" key="9">
    <source>
        <dbReference type="PIRSR" id="PIRSR600183-50"/>
    </source>
</evidence>
<evidence type="ECO:0000256" key="2">
    <source>
        <dbReference type="ARBA" id="ARBA00008872"/>
    </source>
</evidence>
<dbReference type="Pfam" id="PF02784">
    <property type="entry name" value="Orn_Arg_deC_N"/>
    <property type="match status" value="1"/>
</dbReference>
<evidence type="ECO:0000313" key="12">
    <source>
        <dbReference type="Proteomes" id="UP001219933"/>
    </source>
</evidence>
<comment type="similarity">
    <text evidence="2">Belongs to the Orn/Lys/Arg decarboxylase class-II family.</text>
</comment>
<comment type="cofactor">
    <cofactor evidence="1 9">
        <name>pyridoxal 5'-phosphate</name>
        <dbReference type="ChEBI" id="CHEBI:597326"/>
    </cofactor>
</comment>
<dbReference type="AlphaFoldDB" id="A0AAF0EY08"/>
<name>A0AAF0EY08_9BASI</name>
<proteinExistence type="inferred from homology"/>
<accession>A0AAF0EY08</accession>
<evidence type="ECO:0000256" key="8">
    <source>
        <dbReference type="ARBA" id="ARBA00049127"/>
    </source>
</evidence>
<protein>
    <recommendedName>
        <fullName evidence="6">ornithine decarboxylase</fullName>
        <ecNumber evidence="6">4.1.1.17</ecNumber>
    </recommendedName>
</protein>
<dbReference type="GO" id="GO:0033387">
    <property type="term" value="P:putrescine biosynthetic process from arginine, via ornithine"/>
    <property type="evidence" value="ECO:0007669"/>
    <property type="project" value="TreeGrafter"/>
</dbReference>
<organism evidence="11 12">
    <name type="scientific">Malassezia cuniculi</name>
    <dbReference type="NCBI Taxonomy" id="948313"/>
    <lineage>
        <taxon>Eukaryota</taxon>
        <taxon>Fungi</taxon>
        <taxon>Dikarya</taxon>
        <taxon>Basidiomycota</taxon>
        <taxon>Ustilaginomycotina</taxon>
        <taxon>Malasseziomycetes</taxon>
        <taxon>Malasseziales</taxon>
        <taxon>Malasseziaceae</taxon>
        <taxon>Malassezia</taxon>
    </lineage>
</organism>
<dbReference type="InterPro" id="IPR022653">
    <property type="entry name" value="De-COase2_pyr-phos_BS"/>
</dbReference>
<comment type="pathway">
    <text evidence="5">Amine and polyamine biosynthesis; putrescine biosynthesis via L-ornithine pathway; putrescine from L-ornithine: step 1/1.</text>
</comment>
<evidence type="ECO:0000256" key="4">
    <source>
        <dbReference type="ARBA" id="ARBA00023239"/>
    </source>
</evidence>
<dbReference type="PANTHER" id="PTHR11482">
    <property type="entry name" value="ARGININE/DIAMINOPIMELATE/ORNITHINE DECARBOXYLASE"/>
    <property type="match status" value="1"/>
</dbReference>
<comment type="catalytic activity">
    <reaction evidence="8">
        <text>L-ornithine + H(+) = putrescine + CO2</text>
        <dbReference type="Rhea" id="RHEA:22964"/>
        <dbReference type="ChEBI" id="CHEBI:15378"/>
        <dbReference type="ChEBI" id="CHEBI:16526"/>
        <dbReference type="ChEBI" id="CHEBI:46911"/>
        <dbReference type="ChEBI" id="CHEBI:326268"/>
        <dbReference type="EC" id="4.1.1.17"/>
    </reaction>
</comment>
<sequence length="466" mass="50800">MLAPYPRALTPPPEPEAASIPVGKLASGEHVYSGSFAQQFEAALGDIDVDTCEAEGENAFFVADLAQIYRQHMWWLQELPRIVPFYAVKCNPEPAVIRLLAALGTGFDCASNGEIQQVLGLGISPSRIIYANPCKAASFVRRALKQGIDLTTFDNLDELDKIKRFHPDCKLVVRILTDDSKSVCQLGIKFGAPLCDVPALLARARALELDVVGVSFHVGSGCYDPAAYRDALMRARAAFDMGEAAGYNFDLLDIGGGFENGNFGAIAQVVRDSLDEYFPDVDFAPGGRRVQRHRDGLRIIAEPGRFYVHNAFSLATNIIARRQGHVTDGNGPQAMYYQNDGAYGAFNCLIFDHQVVRPKVLTLDQQFVYRPDAPGAGEPDGEEMHSCSVWGPTCDSMDCILRETTLPRALDVGDWLVYENMGAYTLCAASSFNGLRPPRVRYTLGSDIDGAQAVYAVLSSAGHLCN</sequence>
<dbReference type="PRINTS" id="PR01182">
    <property type="entry name" value="ORNDCRBXLASE"/>
</dbReference>
<dbReference type="SUPFAM" id="SSF51419">
    <property type="entry name" value="PLP-binding barrel"/>
    <property type="match status" value="1"/>
</dbReference>
<keyword evidence="3 9" id="KW-0663">Pyridoxal phosphate</keyword>
<dbReference type="CDD" id="cd00622">
    <property type="entry name" value="PLPDE_III_ODC"/>
    <property type="match status" value="1"/>
</dbReference>
<keyword evidence="4 11" id="KW-0456">Lyase</keyword>
<dbReference type="InterPro" id="IPR000183">
    <property type="entry name" value="Orn/DAP/Arg_de-COase"/>
</dbReference>
<dbReference type="Gene3D" id="3.20.20.10">
    <property type="entry name" value="Alanine racemase"/>
    <property type="match status" value="1"/>
</dbReference>
<evidence type="ECO:0000256" key="7">
    <source>
        <dbReference type="ARBA" id="ARBA00046672"/>
    </source>
</evidence>
<dbReference type="FunFam" id="3.20.20.10:FF:000005">
    <property type="entry name" value="Ornithine decarboxylase"/>
    <property type="match status" value="1"/>
</dbReference>
<dbReference type="InterPro" id="IPR029066">
    <property type="entry name" value="PLP-binding_barrel"/>
</dbReference>
<dbReference type="PRINTS" id="PR01179">
    <property type="entry name" value="ODADCRBXLASE"/>
</dbReference>
<evidence type="ECO:0000256" key="5">
    <source>
        <dbReference type="ARBA" id="ARBA00034115"/>
    </source>
</evidence>
<dbReference type="EC" id="4.1.1.17" evidence="6"/>
<dbReference type="EMBL" id="CP119878">
    <property type="protein sequence ID" value="WFD34777.1"/>
    <property type="molecule type" value="Genomic_DNA"/>
</dbReference>
<dbReference type="GO" id="GO:0004586">
    <property type="term" value="F:ornithine decarboxylase activity"/>
    <property type="evidence" value="ECO:0007669"/>
    <property type="project" value="UniProtKB-EC"/>
</dbReference>
<dbReference type="InterPro" id="IPR022644">
    <property type="entry name" value="De-COase2_N"/>
</dbReference>
<dbReference type="InterPro" id="IPR009006">
    <property type="entry name" value="Ala_racemase/Decarboxylase_C"/>
</dbReference>
<evidence type="ECO:0000313" key="11">
    <source>
        <dbReference type="EMBL" id="WFD34777.1"/>
    </source>
</evidence>
<dbReference type="SUPFAM" id="SSF50621">
    <property type="entry name" value="Alanine racemase C-terminal domain-like"/>
    <property type="match status" value="1"/>
</dbReference>
<evidence type="ECO:0000259" key="10">
    <source>
        <dbReference type="Pfam" id="PF02784"/>
    </source>
</evidence>
<gene>
    <name evidence="11" type="primary">SPE1</name>
    <name evidence="11" type="ORF">MCUN1_001621</name>
</gene>
<dbReference type="PROSITE" id="PS00878">
    <property type="entry name" value="ODR_DC_2_1"/>
    <property type="match status" value="1"/>
</dbReference>
<dbReference type="Gene3D" id="2.40.37.10">
    <property type="entry name" value="Lyase, Ornithine Decarboxylase, Chain A, domain 1"/>
    <property type="match status" value="1"/>
</dbReference>
<dbReference type="PANTHER" id="PTHR11482:SF6">
    <property type="entry name" value="ORNITHINE DECARBOXYLASE 1-RELATED"/>
    <property type="match status" value="1"/>
</dbReference>
<feature type="modified residue" description="N6-(pyridoxal phosphate)lysine" evidence="9">
    <location>
        <position position="89"/>
    </location>
</feature>
<evidence type="ECO:0000256" key="3">
    <source>
        <dbReference type="ARBA" id="ARBA00022898"/>
    </source>
</evidence>
<feature type="active site" description="Proton donor" evidence="9">
    <location>
        <position position="394"/>
    </location>
</feature>
<dbReference type="InterPro" id="IPR002433">
    <property type="entry name" value="Orn_de-COase"/>
</dbReference>
<reference evidence="11" key="1">
    <citation type="submission" date="2023-03" db="EMBL/GenBank/DDBJ databases">
        <title>Mating type loci evolution in Malassezia.</title>
        <authorList>
            <person name="Coelho M.A."/>
        </authorList>
    </citation>
    <scope>NUCLEOTIDE SEQUENCE</scope>
    <source>
        <strain evidence="11">CBS 11721</strain>
    </source>
</reference>
<dbReference type="Proteomes" id="UP001219933">
    <property type="component" value="Chromosome 2"/>
</dbReference>
<keyword evidence="12" id="KW-1185">Reference proteome</keyword>
<dbReference type="GO" id="GO:0005737">
    <property type="term" value="C:cytoplasm"/>
    <property type="evidence" value="ECO:0007669"/>
    <property type="project" value="TreeGrafter"/>
</dbReference>
<evidence type="ECO:0000256" key="1">
    <source>
        <dbReference type="ARBA" id="ARBA00001933"/>
    </source>
</evidence>
<feature type="domain" description="Orn/DAP/Arg decarboxylase 2 N-terminal" evidence="10">
    <location>
        <begin position="65"/>
        <end position="308"/>
    </location>
</feature>
<comment type="subunit">
    <text evidence="7">Homodimer. Only the dimer is catalytically active, as the active sites are constructed of residues from both monomers.</text>
</comment>
<evidence type="ECO:0000256" key="6">
    <source>
        <dbReference type="ARBA" id="ARBA00034138"/>
    </source>
</evidence>